<proteinExistence type="predicted"/>
<dbReference type="InterPro" id="IPR049730">
    <property type="entry name" value="SNF2/RAD54-like_C"/>
</dbReference>
<dbReference type="AlphaFoldDB" id="A0AAV9HZL8"/>
<evidence type="ECO:0000256" key="2">
    <source>
        <dbReference type="ARBA" id="ARBA00022801"/>
    </source>
</evidence>
<dbReference type="GO" id="GO:0008094">
    <property type="term" value="F:ATP-dependent activity, acting on DNA"/>
    <property type="evidence" value="ECO:0007669"/>
    <property type="project" value="TreeGrafter"/>
</dbReference>
<sequence length="1241" mass="138178">MPLKRRTIKSYIAVGCLALDLPSIGDANTTTWPSLLPDHWLQFKHSHHSKLERADTNGDSDSDSSPLSQGLDLRGIEYHSFSRHALEFLPPEIQQLLFSSQYLSPFQGLFREQWIHLSFGMHPLQKNVGVVRVYILPDDVDNRTISRTNPSLKKARQRLLSQLDFGWTAYMGVPHGVSPLDRFPSPIPWEQRGAPTATQPSPKAQSLLEMFNNIPSPSPTLEAVNDLDAREAVDSICTSTISGLETVLYAYQRRSAALMLQRETQKQQVLDPRLSKVIDQLGKPWYYDAVAGTCLMEPRYYDGPCGGILAEEMGSGKTLICLALILATRHIPSTTPEVYRSHDVKVRPKVGSLADMAAACITRHSVPWKRIFASSEPDGFSFARPVAAIQRNPESYIIPQQPHHSQRRNSRAVLSRLPLRRVRPSHTSLVIVPPNLVQQWRQEISKHTSGLKVLVVNKICILPSTEELLDYDILLFSSTRFERLPSDIEQNPLAGIHFKRCIIDEGHKLGNSTLSSKSNLHLVVNLLQITAKWIVTGTPSKGLYGVDNSEVHQSPKARQPKNLTPSIKRLPEASDDLENDDLKRIGSIATYYLQMRPWANSASEAGDTPADWAEYVIQTKQSRLSTKRRTSSIKSTLEALIIRHRLSDLGNLLPPVDEKFVYLDGSYQDILAQNLFSMMIIFNAVQSERTDQDYFFHPRQRKALVELVSNLRQASFFGGSFFSPAQISRAVETAEKFLAEGKVKVSAQDEALLRSGIELGKLGLGNTIKENAHRFREIPIYLQHFPWRAGRAWSLDEQDDDPACTSPGIVAALQRLVQPLVDAPESLRMMYESGRFAAHGQEQRLRCLEDQVSEQSPAAPTKMLAGNTDLGQDNGSKRRRSAIVSKAQSVATPEDAPRPSTPLTTEGINIAPPLAETQLVSTASAKLSYLIDQVVRYQDEEQIIIFYENDNVAYYLASVLEILQIQHLIYARGLTPERRSQYVATFNNTTKFRVLLMDITQAAFGLDMKSASRIYFISPVLNPQVEAQAIGRARRISQQKPVTVETLVLRGSVEEVIVRRRGEMTQAEQRKCRSILDDKPIYEWILNAKILKLPGSTAGNISWPDQMAKLARPQFIFGRDFGRGAAHPDEDLVNVDLSPSISKIDARTALKPSVGFGNGSKEAKMADDLPSLEAEGRLAHHTSNDGVSSLLSPSKKRIVGPSPGHSSPAKKKRPTVRFAGGSDDEATVPRAVVKLGTPTPV</sequence>
<dbReference type="Proteomes" id="UP001321749">
    <property type="component" value="Unassembled WGS sequence"/>
</dbReference>
<dbReference type="Gene3D" id="3.40.50.10810">
    <property type="entry name" value="Tandem AAA-ATPase domain"/>
    <property type="match status" value="1"/>
</dbReference>
<evidence type="ECO:0000259" key="5">
    <source>
        <dbReference type="PROSITE" id="PS51194"/>
    </source>
</evidence>
<dbReference type="CDD" id="cd18793">
    <property type="entry name" value="SF2_C_SNF"/>
    <property type="match status" value="1"/>
</dbReference>
<dbReference type="InterPro" id="IPR038718">
    <property type="entry name" value="SNF2-like_sf"/>
</dbReference>
<evidence type="ECO:0000313" key="7">
    <source>
        <dbReference type="Proteomes" id="UP001321749"/>
    </source>
</evidence>
<comment type="caution">
    <text evidence="6">The sequence shown here is derived from an EMBL/GenBank/DDBJ whole genome shotgun (WGS) entry which is preliminary data.</text>
</comment>
<keyword evidence="3" id="KW-0067">ATP-binding</keyword>
<dbReference type="InterPro" id="IPR000330">
    <property type="entry name" value="SNF2_N"/>
</dbReference>
<dbReference type="PROSITE" id="PS51194">
    <property type="entry name" value="HELICASE_CTER"/>
    <property type="match status" value="1"/>
</dbReference>
<protein>
    <submittedName>
        <fullName evidence="6">DNA repair protein rad8</fullName>
    </submittedName>
</protein>
<evidence type="ECO:0000256" key="1">
    <source>
        <dbReference type="ARBA" id="ARBA00022741"/>
    </source>
</evidence>
<reference evidence="6" key="1">
    <citation type="journal article" date="2023" name="Mol. Phylogenet. Evol.">
        <title>Genome-scale phylogeny and comparative genomics of the fungal order Sordariales.</title>
        <authorList>
            <person name="Hensen N."/>
            <person name="Bonometti L."/>
            <person name="Westerberg I."/>
            <person name="Brannstrom I.O."/>
            <person name="Guillou S."/>
            <person name="Cros-Aarteil S."/>
            <person name="Calhoun S."/>
            <person name="Haridas S."/>
            <person name="Kuo A."/>
            <person name="Mondo S."/>
            <person name="Pangilinan J."/>
            <person name="Riley R."/>
            <person name="LaButti K."/>
            <person name="Andreopoulos B."/>
            <person name="Lipzen A."/>
            <person name="Chen C."/>
            <person name="Yan M."/>
            <person name="Daum C."/>
            <person name="Ng V."/>
            <person name="Clum A."/>
            <person name="Steindorff A."/>
            <person name="Ohm R.A."/>
            <person name="Martin F."/>
            <person name="Silar P."/>
            <person name="Natvig D.O."/>
            <person name="Lalanne C."/>
            <person name="Gautier V."/>
            <person name="Ament-Velasquez S.L."/>
            <person name="Kruys A."/>
            <person name="Hutchinson M.I."/>
            <person name="Powell A.J."/>
            <person name="Barry K."/>
            <person name="Miller A.N."/>
            <person name="Grigoriev I.V."/>
            <person name="Debuchy R."/>
            <person name="Gladieux P."/>
            <person name="Hiltunen Thoren M."/>
            <person name="Johannesson H."/>
        </authorList>
    </citation>
    <scope>NUCLEOTIDE SEQUENCE</scope>
    <source>
        <strain evidence="6">PSN324</strain>
    </source>
</reference>
<dbReference type="GO" id="GO:0006281">
    <property type="term" value="P:DNA repair"/>
    <property type="evidence" value="ECO:0007669"/>
    <property type="project" value="TreeGrafter"/>
</dbReference>
<dbReference type="Pfam" id="PF00271">
    <property type="entry name" value="Helicase_C"/>
    <property type="match status" value="1"/>
</dbReference>
<dbReference type="InterPro" id="IPR014001">
    <property type="entry name" value="Helicase_ATP-bd"/>
</dbReference>
<evidence type="ECO:0000313" key="6">
    <source>
        <dbReference type="EMBL" id="KAK4465465.1"/>
    </source>
</evidence>
<keyword evidence="7" id="KW-1185">Reference proteome</keyword>
<gene>
    <name evidence="6" type="ORF">QBC42DRAFT_194808</name>
</gene>
<dbReference type="Gene3D" id="3.40.50.300">
    <property type="entry name" value="P-loop containing nucleotide triphosphate hydrolases"/>
    <property type="match status" value="1"/>
</dbReference>
<evidence type="ECO:0000256" key="3">
    <source>
        <dbReference type="ARBA" id="ARBA00022840"/>
    </source>
</evidence>
<dbReference type="SMART" id="SM00487">
    <property type="entry name" value="DEXDc"/>
    <property type="match status" value="1"/>
</dbReference>
<dbReference type="SUPFAM" id="SSF52540">
    <property type="entry name" value="P-loop containing nucleoside triphosphate hydrolases"/>
    <property type="match status" value="2"/>
</dbReference>
<dbReference type="GO" id="GO:0016787">
    <property type="term" value="F:hydrolase activity"/>
    <property type="evidence" value="ECO:0007669"/>
    <property type="project" value="UniProtKB-KW"/>
</dbReference>
<organism evidence="6 7">
    <name type="scientific">Cladorrhinum samala</name>
    <dbReference type="NCBI Taxonomy" id="585594"/>
    <lineage>
        <taxon>Eukaryota</taxon>
        <taxon>Fungi</taxon>
        <taxon>Dikarya</taxon>
        <taxon>Ascomycota</taxon>
        <taxon>Pezizomycotina</taxon>
        <taxon>Sordariomycetes</taxon>
        <taxon>Sordariomycetidae</taxon>
        <taxon>Sordariales</taxon>
        <taxon>Podosporaceae</taxon>
        <taxon>Cladorrhinum</taxon>
    </lineage>
</organism>
<reference evidence="6" key="2">
    <citation type="submission" date="2023-06" db="EMBL/GenBank/DDBJ databases">
        <authorList>
            <consortium name="Lawrence Berkeley National Laboratory"/>
            <person name="Mondo S.J."/>
            <person name="Hensen N."/>
            <person name="Bonometti L."/>
            <person name="Westerberg I."/>
            <person name="Brannstrom I.O."/>
            <person name="Guillou S."/>
            <person name="Cros-Aarteil S."/>
            <person name="Calhoun S."/>
            <person name="Haridas S."/>
            <person name="Kuo A."/>
            <person name="Pangilinan J."/>
            <person name="Riley R."/>
            <person name="Labutti K."/>
            <person name="Andreopoulos B."/>
            <person name="Lipzen A."/>
            <person name="Chen C."/>
            <person name="Yanf M."/>
            <person name="Daum C."/>
            <person name="Ng V."/>
            <person name="Clum A."/>
            <person name="Steindorff A."/>
            <person name="Ohm R."/>
            <person name="Martin F."/>
            <person name="Silar P."/>
            <person name="Natvig D."/>
            <person name="Lalanne C."/>
            <person name="Gautier V."/>
            <person name="Ament-Velasquez S.L."/>
            <person name="Kruys A."/>
            <person name="Hutchinson M.I."/>
            <person name="Powell A.J."/>
            <person name="Barry K."/>
            <person name="Miller A.N."/>
            <person name="Grigoriev I.V."/>
            <person name="Debuchy R."/>
            <person name="Gladieux P."/>
            <person name="Thoren M.H."/>
            <person name="Johannesson H."/>
        </authorList>
    </citation>
    <scope>NUCLEOTIDE SEQUENCE</scope>
    <source>
        <strain evidence="6">PSN324</strain>
    </source>
</reference>
<feature type="region of interest" description="Disordered" evidence="4">
    <location>
        <begin position="546"/>
        <end position="573"/>
    </location>
</feature>
<feature type="domain" description="Helicase C-terminal" evidence="5">
    <location>
        <begin position="930"/>
        <end position="1089"/>
    </location>
</feature>
<keyword evidence="2" id="KW-0378">Hydrolase</keyword>
<dbReference type="PANTHER" id="PTHR45626:SF51">
    <property type="entry name" value="SNF2-RELATED DOMAIN-CONTAINING PROTEIN"/>
    <property type="match status" value="1"/>
</dbReference>
<name>A0AAV9HZL8_9PEZI</name>
<accession>A0AAV9HZL8</accession>
<keyword evidence="1" id="KW-0547">Nucleotide-binding</keyword>
<dbReference type="PANTHER" id="PTHR45626">
    <property type="entry name" value="TRANSCRIPTION TERMINATION FACTOR 2-RELATED"/>
    <property type="match status" value="1"/>
</dbReference>
<feature type="region of interest" description="Disordered" evidence="4">
    <location>
        <begin position="848"/>
        <end position="908"/>
    </location>
</feature>
<dbReference type="EMBL" id="MU864939">
    <property type="protein sequence ID" value="KAK4465465.1"/>
    <property type="molecule type" value="Genomic_DNA"/>
</dbReference>
<dbReference type="GO" id="GO:0005524">
    <property type="term" value="F:ATP binding"/>
    <property type="evidence" value="ECO:0007669"/>
    <property type="project" value="UniProtKB-KW"/>
</dbReference>
<dbReference type="GO" id="GO:0005634">
    <property type="term" value="C:nucleus"/>
    <property type="evidence" value="ECO:0007669"/>
    <property type="project" value="TreeGrafter"/>
</dbReference>
<evidence type="ECO:0000256" key="4">
    <source>
        <dbReference type="SAM" id="MobiDB-lite"/>
    </source>
</evidence>
<dbReference type="InterPro" id="IPR027417">
    <property type="entry name" value="P-loop_NTPase"/>
</dbReference>
<dbReference type="Pfam" id="PF00176">
    <property type="entry name" value="SNF2-rel_dom"/>
    <property type="match status" value="1"/>
</dbReference>
<feature type="region of interest" description="Disordered" evidence="4">
    <location>
        <begin position="1182"/>
        <end position="1241"/>
    </location>
</feature>
<dbReference type="InterPro" id="IPR050628">
    <property type="entry name" value="SNF2_RAD54_helicase_TF"/>
</dbReference>
<dbReference type="InterPro" id="IPR001650">
    <property type="entry name" value="Helicase_C-like"/>
</dbReference>